<protein>
    <submittedName>
        <fullName evidence="1">Uncharacterized protein</fullName>
    </submittedName>
</protein>
<dbReference type="AlphaFoldDB" id="A0A922EIS3"/>
<reference evidence="1" key="1">
    <citation type="submission" date="2021-01" db="EMBL/GenBank/DDBJ databases">
        <authorList>
            <person name="Lovell J.T."/>
            <person name="Bentley N."/>
            <person name="Bhattarai G."/>
            <person name="Jenkins J.W."/>
            <person name="Sreedasyam A."/>
            <person name="Alarcon Y."/>
            <person name="Bock C."/>
            <person name="Boston L."/>
            <person name="Carlson J."/>
            <person name="Cervantes K."/>
            <person name="Clermont K."/>
            <person name="Krom N."/>
            <person name="Kubenka K."/>
            <person name="Mamidi S."/>
            <person name="Mattison C."/>
            <person name="Monteros M."/>
            <person name="Pisani C."/>
            <person name="Plott C."/>
            <person name="Rajasekar S."/>
            <person name="Rhein H.S."/>
            <person name="Rohla C."/>
            <person name="Song M."/>
            <person name="Hilaire R.S."/>
            <person name="Shu S."/>
            <person name="Wells L."/>
            <person name="Wang X."/>
            <person name="Webber J."/>
            <person name="Heerema R.J."/>
            <person name="Klein P."/>
            <person name="Conner P."/>
            <person name="Grauke L."/>
            <person name="Grimwood J."/>
            <person name="Schmutz J."/>
            <person name="Randall J.J."/>
        </authorList>
    </citation>
    <scope>NUCLEOTIDE SEQUENCE</scope>
    <source>
        <tissue evidence="1">Leaf</tissue>
    </source>
</reference>
<sequence length="190" mass="22330">MQANFVLDWTRENHREAVANALADRYNAYHYELHKHYKKFASHEEALAGRKEWVEPHVWEWLCQMWASPKFKEQSCRNSNNRSNQKVRHTSGRKSFVRLMEERNLMLERLNEKETEEDVQEAAGDVFKEVMGFKSGYAQGLGHSVIPEPSPFLKKNKAFKRIVEENERNKESADLYKSKLEALLGDMAEL</sequence>
<dbReference type="InterPro" id="IPR004252">
    <property type="entry name" value="Probable_transposase_24"/>
</dbReference>
<accession>A0A922EIS3</accession>
<organism evidence="1 2">
    <name type="scientific">Carya illinoinensis</name>
    <name type="common">Pecan</name>
    <dbReference type="NCBI Taxonomy" id="32201"/>
    <lineage>
        <taxon>Eukaryota</taxon>
        <taxon>Viridiplantae</taxon>
        <taxon>Streptophyta</taxon>
        <taxon>Embryophyta</taxon>
        <taxon>Tracheophyta</taxon>
        <taxon>Spermatophyta</taxon>
        <taxon>Magnoliopsida</taxon>
        <taxon>eudicotyledons</taxon>
        <taxon>Gunneridae</taxon>
        <taxon>Pentapetalae</taxon>
        <taxon>rosids</taxon>
        <taxon>fabids</taxon>
        <taxon>Fagales</taxon>
        <taxon>Juglandaceae</taxon>
        <taxon>Carya</taxon>
    </lineage>
</organism>
<evidence type="ECO:0000313" key="2">
    <source>
        <dbReference type="Proteomes" id="UP000811246"/>
    </source>
</evidence>
<gene>
    <name evidence="1" type="ORF">I3842_07G084000</name>
</gene>
<comment type="caution">
    <text evidence="1">The sequence shown here is derived from an EMBL/GenBank/DDBJ whole genome shotgun (WGS) entry which is preliminary data.</text>
</comment>
<dbReference type="Pfam" id="PF03004">
    <property type="entry name" value="Transposase_24"/>
    <property type="match status" value="1"/>
</dbReference>
<dbReference type="PANTHER" id="PTHR33499:SF11">
    <property type="entry name" value="NO APICAL MERISTEM-ASSOCIATED C-TERMINAL DOMAIN-CONTAINING PROTEIN"/>
    <property type="match status" value="1"/>
</dbReference>
<dbReference type="PANTHER" id="PTHR33499">
    <property type="entry name" value="OS12G0282400 PROTEIN-RELATED"/>
    <property type="match status" value="1"/>
</dbReference>
<dbReference type="EMBL" id="CM031831">
    <property type="protein sequence ID" value="KAG6703407.1"/>
    <property type="molecule type" value="Genomic_DNA"/>
</dbReference>
<proteinExistence type="predicted"/>
<name>A0A922EIS3_CARIL</name>
<evidence type="ECO:0000313" key="1">
    <source>
        <dbReference type="EMBL" id="KAG6703407.1"/>
    </source>
</evidence>
<dbReference type="Proteomes" id="UP000811246">
    <property type="component" value="Chromosome 7"/>
</dbReference>